<feature type="region of interest" description="Disordered" evidence="1">
    <location>
        <begin position="1"/>
        <end position="36"/>
    </location>
</feature>
<accession>A0A6A6B474</accession>
<evidence type="ECO:0000256" key="1">
    <source>
        <dbReference type="SAM" id="MobiDB-lite"/>
    </source>
</evidence>
<dbReference type="RefSeq" id="XP_033394349.1">
    <property type="nucleotide sequence ID" value="XM_033538394.1"/>
</dbReference>
<feature type="transmembrane region" description="Helical" evidence="2">
    <location>
        <begin position="124"/>
        <end position="145"/>
    </location>
</feature>
<dbReference type="GeneID" id="54295890"/>
<protein>
    <submittedName>
        <fullName evidence="3">Uncharacterized protein</fullName>
    </submittedName>
</protein>
<feature type="transmembrane region" description="Helical" evidence="2">
    <location>
        <begin position="190"/>
        <end position="208"/>
    </location>
</feature>
<feature type="compositionally biased region" description="Basic and acidic residues" evidence="1">
    <location>
        <begin position="12"/>
        <end position="28"/>
    </location>
</feature>
<evidence type="ECO:0000256" key="2">
    <source>
        <dbReference type="SAM" id="Phobius"/>
    </source>
</evidence>
<feature type="transmembrane region" description="Helical" evidence="2">
    <location>
        <begin position="569"/>
        <end position="591"/>
    </location>
</feature>
<name>A0A6A6B474_9PEZI</name>
<keyword evidence="4" id="KW-1185">Reference proteome</keyword>
<keyword evidence="2" id="KW-1133">Transmembrane helix</keyword>
<dbReference type="InterPro" id="IPR021514">
    <property type="entry name" value="DUF3176"/>
</dbReference>
<dbReference type="PANTHER" id="PTHR35394:SF5">
    <property type="entry name" value="DUF3176 DOMAIN-CONTAINING PROTEIN"/>
    <property type="match status" value="1"/>
</dbReference>
<feature type="transmembrane region" description="Helical" evidence="2">
    <location>
        <begin position="87"/>
        <end position="112"/>
    </location>
</feature>
<proteinExistence type="predicted"/>
<keyword evidence="2" id="KW-0812">Transmembrane</keyword>
<evidence type="ECO:0000313" key="4">
    <source>
        <dbReference type="Proteomes" id="UP000799438"/>
    </source>
</evidence>
<reference evidence="3" key="1">
    <citation type="journal article" date="2020" name="Stud. Mycol.">
        <title>101 Dothideomycetes genomes: a test case for predicting lifestyles and emergence of pathogens.</title>
        <authorList>
            <person name="Haridas S."/>
            <person name="Albert R."/>
            <person name="Binder M."/>
            <person name="Bloem J."/>
            <person name="Labutti K."/>
            <person name="Salamov A."/>
            <person name="Andreopoulos B."/>
            <person name="Baker S."/>
            <person name="Barry K."/>
            <person name="Bills G."/>
            <person name="Bluhm B."/>
            <person name="Cannon C."/>
            <person name="Castanera R."/>
            <person name="Culley D."/>
            <person name="Daum C."/>
            <person name="Ezra D."/>
            <person name="Gonzalez J."/>
            <person name="Henrissat B."/>
            <person name="Kuo A."/>
            <person name="Liang C."/>
            <person name="Lipzen A."/>
            <person name="Lutzoni F."/>
            <person name="Magnuson J."/>
            <person name="Mondo S."/>
            <person name="Nolan M."/>
            <person name="Ohm R."/>
            <person name="Pangilinan J."/>
            <person name="Park H.-J."/>
            <person name="Ramirez L."/>
            <person name="Alfaro M."/>
            <person name="Sun H."/>
            <person name="Tritt A."/>
            <person name="Yoshinaga Y."/>
            <person name="Zwiers L.-H."/>
            <person name="Turgeon B."/>
            <person name="Goodwin S."/>
            <person name="Spatafora J."/>
            <person name="Crous P."/>
            <person name="Grigoriev I."/>
        </authorList>
    </citation>
    <scope>NUCLEOTIDE SEQUENCE</scope>
    <source>
        <strain evidence="3">CBS 121167</strain>
    </source>
</reference>
<dbReference type="PANTHER" id="PTHR35394">
    <property type="entry name" value="DUF3176 DOMAIN-CONTAINING PROTEIN"/>
    <property type="match status" value="1"/>
</dbReference>
<dbReference type="AlphaFoldDB" id="A0A6A6B474"/>
<keyword evidence="2" id="KW-0472">Membrane</keyword>
<dbReference type="Proteomes" id="UP000799438">
    <property type="component" value="Unassembled WGS sequence"/>
</dbReference>
<dbReference type="Pfam" id="PF11374">
    <property type="entry name" value="DUF3176"/>
    <property type="match status" value="1"/>
</dbReference>
<evidence type="ECO:0000313" key="3">
    <source>
        <dbReference type="EMBL" id="KAF2138636.1"/>
    </source>
</evidence>
<organism evidence="3 4">
    <name type="scientific">Aplosporella prunicola CBS 121167</name>
    <dbReference type="NCBI Taxonomy" id="1176127"/>
    <lineage>
        <taxon>Eukaryota</taxon>
        <taxon>Fungi</taxon>
        <taxon>Dikarya</taxon>
        <taxon>Ascomycota</taxon>
        <taxon>Pezizomycotina</taxon>
        <taxon>Dothideomycetes</taxon>
        <taxon>Dothideomycetes incertae sedis</taxon>
        <taxon>Botryosphaeriales</taxon>
        <taxon>Aplosporellaceae</taxon>
        <taxon>Aplosporella</taxon>
    </lineage>
</organism>
<gene>
    <name evidence="3" type="ORF">K452DRAFT_256275</name>
</gene>
<dbReference type="OrthoDB" id="5376804at2759"/>
<sequence>MDNTPVSPIQPRDYRRVPQESSNHDETWLRPPSDQVSAIDTSDEHLAVFDQPNDHVTKEVPVGLYETTSEEADPVQKASDETSWNKFWIVETISCTIAASALAAIIAVSATYNDHPLPQWPRPISINSLIAIFTAIFKAALVMPVSEGISQLKWHWFSKPRRLADMERFDIASRGPWGSLRLLFHLHQHYLASFGALIIVVALATDFFSQQIIHYYDCLQPVPNELARIPMTNNYTANGFHTGPLSQTLDTAMTVAIYTGILNPSHSISSAITVDCSTGNCTFPADGDAAFSSLAMCHSCSDISSEIRNDTKTYINYSLPSGGRLAYTNFSSTTAEQDFPSSLFKIENIMYQEEANCKKKVTDCLKPWAVQCSIKPCLNTYSANVSKSVYQEKVISSTPLGFGIGKNNAWNFSLATDSILRDGVWRSCNASSAPTESNNVAVDVNARTLQSYATFNGSKITDADIQWYPPECVWMVGHGFILAVNDFLLDLFDGESLSSMYGSANYTEGPVWLKRMYQDGKANLSSVNAFMEGLATEMTAQMRMHGDTPRAQWVQGKAMASQTCIRVRWAWISLPAALFCLTVLFLAFTMLRTRMLQQLGYWKSSIVALLFHGLDRESSERFASLSKRGDMYDTADRVKVQLRPDRNNSWKLVNVADSIK</sequence>
<dbReference type="EMBL" id="ML995496">
    <property type="protein sequence ID" value="KAF2138636.1"/>
    <property type="molecule type" value="Genomic_DNA"/>
</dbReference>